<dbReference type="PANTHER" id="PTHR42991:SF1">
    <property type="entry name" value="ALDEHYDE DEHYDROGENASE"/>
    <property type="match status" value="1"/>
</dbReference>
<dbReference type="AlphaFoldDB" id="A0A2U9IHZ4"/>
<dbReference type="EMBL" id="CP029289">
    <property type="protein sequence ID" value="AWR95657.1"/>
    <property type="molecule type" value="Genomic_DNA"/>
</dbReference>
<dbReference type="InterPro" id="IPR016162">
    <property type="entry name" value="Ald_DH_N"/>
</dbReference>
<gene>
    <name evidence="4" type="ORF">DFR85_14750</name>
</gene>
<evidence type="ECO:0000256" key="1">
    <source>
        <dbReference type="ARBA" id="ARBA00009986"/>
    </source>
</evidence>
<comment type="similarity">
    <text evidence="1">Belongs to the aldehyde dehydrogenase family.</text>
</comment>
<evidence type="ECO:0000259" key="3">
    <source>
        <dbReference type="Pfam" id="PF00171"/>
    </source>
</evidence>
<dbReference type="Gene3D" id="3.40.309.10">
    <property type="entry name" value="Aldehyde Dehydrogenase, Chain A, domain 2"/>
    <property type="match status" value="1"/>
</dbReference>
<dbReference type="InterPro" id="IPR016161">
    <property type="entry name" value="Ald_DH/histidinol_DH"/>
</dbReference>
<reference evidence="4 5" key="1">
    <citation type="submission" date="2018-05" db="EMBL/GenBank/DDBJ databases">
        <title>Complete Genome Sequences of Extremely Thermoacidophilic, Metal-Mobilizing Type-Strain Members of the Archaeal Family Sulfolobaceae: Acidianus brierleyi DSM-1651T, Acidianus sulfidivorans DSM-18786T, Metallosphaera hakonensis DSM-7519T, and Metallosphaera prunae DSM-10039T.</title>
        <authorList>
            <person name="Counts J.A."/>
            <person name="Kelly R.M."/>
        </authorList>
    </citation>
    <scope>NUCLEOTIDE SEQUENCE [LARGE SCALE GENOMIC DNA]</scope>
    <source>
        <strain evidence="4 5">DSM 1651</strain>
    </source>
</reference>
<dbReference type="InterPro" id="IPR015590">
    <property type="entry name" value="Aldehyde_DH_dom"/>
</dbReference>
<dbReference type="Gene3D" id="3.40.605.10">
    <property type="entry name" value="Aldehyde Dehydrogenase, Chain A, domain 1"/>
    <property type="match status" value="1"/>
</dbReference>
<evidence type="ECO:0000256" key="2">
    <source>
        <dbReference type="ARBA" id="ARBA00023002"/>
    </source>
</evidence>
<dbReference type="NCBIfam" id="NF040869">
    <property type="entry name" value="G3PDH_Arch"/>
    <property type="match status" value="1"/>
</dbReference>
<dbReference type="KEGG" id="abri:DFR85_14750"/>
<keyword evidence="2" id="KW-0560">Oxidoreductase</keyword>
<accession>A0A2U9IHZ4</accession>
<evidence type="ECO:0000313" key="4">
    <source>
        <dbReference type="EMBL" id="AWR95657.1"/>
    </source>
</evidence>
<dbReference type="InterPro" id="IPR016163">
    <property type="entry name" value="Ald_DH_C"/>
</dbReference>
<keyword evidence="5" id="KW-1185">Reference proteome</keyword>
<dbReference type="Pfam" id="PF00171">
    <property type="entry name" value="Aldedh"/>
    <property type="match status" value="1"/>
</dbReference>
<feature type="domain" description="Aldehyde dehydrogenase" evidence="3">
    <location>
        <begin position="33"/>
        <end position="493"/>
    </location>
</feature>
<dbReference type="RefSeq" id="WP_110271535.1">
    <property type="nucleotide sequence ID" value="NZ_CP029289.2"/>
</dbReference>
<proteinExistence type="inferred from homology"/>
<dbReference type="PANTHER" id="PTHR42991">
    <property type="entry name" value="ALDEHYDE DEHYDROGENASE"/>
    <property type="match status" value="1"/>
</dbReference>
<evidence type="ECO:0000313" key="5">
    <source>
        <dbReference type="Proteomes" id="UP000248044"/>
    </source>
</evidence>
<organism evidence="4 5">
    <name type="scientific">Acidianus brierleyi</name>
    <dbReference type="NCBI Taxonomy" id="41673"/>
    <lineage>
        <taxon>Archaea</taxon>
        <taxon>Thermoproteota</taxon>
        <taxon>Thermoprotei</taxon>
        <taxon>Sulfolobales</taxon>
        <taxon>Sulfolobaceae</taxon>
        <taxon>Acidianus</taxon>
    </lineage>
</organism>
<dbReference type="GeneID" id="36833440"/>
<dbReference type="InterPro" id="IPR051020">
    <property type="entry name" value="ALDH-related_metabolic_enz"/>
</dbReference>
<dbReference type="GO" id="GO:0008911">
    <property type="term" value="F:lactaldehyde dehydrogenase (NAD+) activity"/>
    <property type="evidence" value="ECO:0007669"/>
    <property type="project" value="TreeGrafter"/>
</dbReference>
<sequence>MVSLNELSEEFKSIYVIDNDGIPLFKTYLLGEWVDAKDVQYLKSPIDLSVYAKVPKLNHEMIDSTLSVMYKVGKWEIRDIPGEKRLKIYHKIADLLDKYRDDFINVLMIGNGKTKAQANGEINASIERLIRADLDVRKLYGEYVPGDWSTESLESEAIVRREPLGIVLGITPFNYPLFDVINKFVYSTVAGNAFILKPASSTPLPAIMLAKLAEIAEFPKRALSIITIQGNEMDKIISDKRINVITFTGSSESGEQVIKSGGLKQYIMELGGGDPAIVLGDADPKIAAQRIASGITSYSGQRCDSIKFIFAEASIYEQLKNYLIEELKKIKVGDPRESNTAMGPIIDPNTVQEFEYAVKDAVNKGATILYGGNILGPTYIEPTLLEVDKKVLKELYLFRKEVFLSIATLTKVDNIDEAIELNTERRYGLDAAIFGNDIFKIRKALRRLEVGAIYINDYPKHGIGYFPFGGRKDSGTGREGIGYTIEYVTSYKTLVYNYKGKGIWEYI</sequence>
<dbReference type="OrthoDB" id="6342at2157"/>
<protein>
    <submittedName>
        <fullName evidence="4">NADP-dependent glyceraldehyde-3-phosphate dehydrogenase</fullName>
    </submittedName>
</protein>
<dbReference type="SUPFAM" id="SSF53720">
    <property type="entry name" value="ALDH-like"/>
    <property type="match status" value="1"/>
</dbReference>
<name>A0A2U9IHZ4_9CREN</name>
<dbReference type="InterPro" id="IPR053489">
    <property type="entry name" value="NAD(P)-GAP_dehydrogenase"/>
</dbReference>
<dbReference type="Proteomes" id="UP000248044">
    <property type="component" value="Chromosome"/>
</dbReference>